<reference evidence="2 3" key="1">
    <citation type="submission" date="2019-06" db="EMBL/GenBank/DDBJ databases">
        <title>A chromosomal-level reference genome of Carpinus fangiana (Coryloideae, Betulaceae).</title>
        <authorList>
            <person name="Yang X."/>
            <person name="Wang Z."/>
            <person name="Zhang L."/>
            <person name="Hao G."/>
            <person name="Liu J."/>
            <person name="Yang Y."/>
        </authorList>
    </citation>
    <scope>NUCLEOTIDE SEQUENCE [LARGE SCALE GENOMIC DNA]</scope>
    <source>
        <strain evidence="2">Cfa_2016G</strain>
        <tissue evidence="2">Leaf</tissue>
    </source>
</reference>
<evidence type="ECO:0000256" key="1">
    <source>
        <dbReference type="SAM" id="MobiDB-lite"/>
    </source>
</evidence>
<evidence type="ECO:0000313" key="3">
    <source>
        <dbReference type="Proteomes" id="UP000327013"/>
    </source>
</evidence>
<dbReference type="Proteomes" id="UP000327013">
    <property type="component" value="Unassembled WGS sequence"/>
</dbReference>
<proteinExistence type="predicted"/>
<comment type="caution">
    <text evidence="2">The sequence shown here is derived from an EMBL/GenBank/DDBJ whole genome shotgun (WGS) entry which is preliminary data.</text>
</comment>
<dbReference type="EMBL" id="VIBQ01000014">
    <property type="protein sequence ID" value="KAB8349820.1"/>
    <property type="molecule type" value="Genomic_DNA"/>
</dbReference>
<dbReference type="AlphaFoldDB" id="A0A5N6KYU0"/>
<gene>
    <name evidence="2" type="ORF">FH972_023833</name>
</gene>
<keyword evidence="3" id="KW-1185">Reference proteome</keyword>
<organism evidence="2 3">
    <name type="scientific">Carpinus fangiana</name>
    <dbReference type="NCBI Taxonomy" id="176857"/>
    <lineage>
        <taxon>Eukaryota</taxon>
        <taxon>Viridiplantae</taxon>
        <taxon>Streptophyta</taxon>
        <taxon>Embryophyta</taxon>
        <taxon>Tracheophyta</taxon>
        <taxon>Spermatophyta</taxon>
        <taxon>Magnoliopsida</taxon>
        <taxon>eudicotyledons</taxon>
        <taxon>Gunneridae</taxon>
        <taxon>Pentapetalae</taxon>
        <taxon>rosids</taxon>
        <taxon>fabids</taxon>
        <taxon>Fagales</taxon>
        <taxon>Betulaceae</taxon>
        <taxon>Carpinus</taxon>
    </lineage>
</organism>
<dbReference type="OrthoDB" id="5138418at2759"/>
<name>A0A5N6KYU0_9ROSI</name>
<accession>A0A5N6KYU0</accession>
<protein>
    <submittedName>
        <fullName evidence="2">Uncharacterized protein</fullName>
    </submittedName>
</protein>
<evidence type="ECO:0000313" key="2">
    <source>
        <dbReference type="EMBL" id="KAB8349820.1"/>
    </source>
</evidence>
<feature type="region of interest" description="Disordered" evidence="1">
    <location>
        <begin position="23"/>
        <end position="51"/>
    </location>
</feature>
<sequence>MAPMDAALKTFFSAPRFAVAGASSNPVKFGHKGETSSAPSVMESKETSKRA</sequence>